<feature type="region of interest" description="Disordered" evidence="1">
    <location>
        <begin position="59"/>
        <end position="86"/>
    </location>
</feature>
<name>A0A0K8PCY9_STRAJ</name>
<gene>
    <name evidence="2" type="ORF">SAZU_0492</name>
</gene>
<organism evidence="2 3">
    <name type="scientific">Streptomyces azureus</name>
    <dbReference type="NCBI Taxonomy" id="146537"/>
    <lineage>
        <taxon>Bacteria</taxon>
        <taxon>Bacillati</taxon>
        <taxon>Actinomycetota</taxon>
        <taxon>Actinomycetes</taxon>
        <taxon>Kitasatosporales</taxon>
        <taxon>Streptomycetaceae</taxon>
        <taxon>Streptomyces</taxon>
    </lineage>
</organism>
<proteinExistence type="predicted"/>
<reference evidence="2" key="1">
    <citation type="journal article" date="2015" name="Genome Announc.">
        <title>Draft Genome Sequence of Thiostrepton-Producing Streptomyces azureus ATCC 14921.</title>
        <authorList>
            <person name="Sakihara K."/>
            <person name="Maeda J."/>
            <person name="Tashiro K."/>
            <person name="Fujino Y."/>
            <person name="Kuhara S."/>
            <person name="Ohshima T."/>
            <person name="Ogata S."/>
            <person name="Doi K."/>
        </authorList>
    </citation>
    <scope>NUCLEOTIDE SEQUENCE [LARGE SCALE GENOMIC DNA]</scope>
    <source>
        <strain evidence="2">ATCC14921</strain>
    </source>
</reference>
<sequence>MTGTYLVLPDLGSRAHCRAAPRTRGSDRTVLRPRWFVQNFSEHLLYDPVLSGEVRLPAGGGEEAFTDIRPATPHTRTPDIDQGRST</sequence>
<protein>
    <submittedName>
        <fullName evidence="2">Putative NAD(P)H azoreductase</fullName>
    </submittedName>
</protein>
<feature type="compositionally biased region" description="Basic and acidic residues" evidence="1">
    <location>
        <begin position="76"/>
        <end position="86"/>
    </location>
</feature>
<dbReference type="Proteomes" id="UP000053859">
    <property type="component" value="Unassembled WGS sequence"/>
</dbReference>
<keyword evidence="3" id="KW-1185">Reference proteome</keyword>
<evidence type="ECO:0000313" key="2">
    <source>
        <dbReference type="EMBL" id="GAP45762.1"/>
    </source>
</evidence>
<dbReference type="AlphaFoldDB" id="A0A0K8PCY9"/>
<evidence type="ECO:0000256" key="1">
    <source>
        <dbReference type="SAM" id="MobiDB-lite"/>
    </source>
</evidence>
<accession>A0A0K8PCY9</accession>
<evidence type="ECO:0000313" key="3">
    <source>
        <dbReference type="Proteomes" id="UP000053859"/>
    </source>
</evidence>
<dbReference type="EMBL" id="DF968195">
    <property type="protein sequence ID" value="GAP45762.1"/>
    <property type="molecule type" value="Genomic_DNA"/>
</dbReference>